<name>A0AAV1DSA0_OLDCO</name>
<keyword evidence="3" id="KW-1185">Reference proteome</keyword>
<dbReference type="CDD" id="cd22157">
    <property type="entry name" value="F-box_AtFBW1-like"/>
    <property type="match status" value="1"/>
</dbReference>
<proteinExistence type="predicted"/>
<organism evidence="2 3">
    <name type="scientific">Oldenlandia corymbosa var. corymbosa</name>
    <dbReference type="NCBI Taxonomy" id="529605"/>
    <lineage>
        <taxon>Eukaryota</taxon>
        <taxon>Viridiplantae</taxon>
        <taxon>Streptophyta</taxon>
        <taxon>Embryophyta</taxon>
        <taxon>Tracheophyta</taxon>
        <taxon>Spermatophyta</taxon>
        <taxon>Magnoliopsida</taxon>
        <taxon>eudicotyledons</taxon>
        <taxon>Gunneridae</taxon>
        <taxon>Pentapetalae</taxon>
        <taxon>asterids</taxon>
        <taxon>lamiids</taxon>
        <taxon>Gentianales</taxon>
        <taxon>Rubiaceae</taxon>
        <taxon>Rubioideae</taxon>
        <taxon>Spermacoceae</taxon>
        <taxon>Hedyotis-Oldenlandia complex</taxon>
        <taxon>Oldenlandia</taxon>
    </lineage>
</organism>
<sequence>MVGVYVPEEIVTEILLNLPITSLVRFTRVSKTWRDLIRNPDFADKHWNKSSHKNNTIFLKRHNGSCRLLTQNSDNHPDQVQARFVFSSPVLDFLPVKSQLLHLLNGRWNECGVLGFGFDTLSNDYKVIRLGRFERFDYAITSRRAEIYKLGTNCWTHLDLQKLKVIRSIGGNAAADAYFLGDFAAAGRLYLEDTLKGNLAPAGGVFLNGCCHWLGLKTNLIVTFDFRTEFFGLIKCPISRIRSVSPTATLSVLDDSVALITSSPGLIEVWVMKMILQEDEDGEGGSLFFLWCLKCSVRFGHEVYFGKILTCWNDDWLLLRSRCGRGIVCCFIGKDGYIKCKAEGFDIGWANALSAVLFQPTLVSLQETQRRVKK</sequence>
<dbReference type="PROSITE" id="PS50181">
    <property type="entry name" value="FBOX"/>
    <property type="match status" value="1"/>
</dbReference>
<evidence type="ECO:0000259" key="1">
    <source>
        <dbReference type="PROSITE" id="PS50181"/>
    </source>
</evidence>
<evidence type="ECO:0000313" key="2">
    <source>
        <dbReference type="EMBL" id="CAI9109912.1"/>
    </source>
</evidence>
<dbReference type="SMART" id="SM00256">
    <property type="entry name" value="FBOX"/>
    <property type="match status" value="1"/>
</dbReference>
<dbReference type="InterPro" id="IPR001810">
    <property type="entry name" value="F-box_dom"/>
</dbReference>
<dbReference type="EMBL" id="OX459123">
    <property type="protein sequence ID" value="CAI9109912.1"/>
    <property type="molecule type" value="Genomic_DNA"/>
</dbReference>
<accession>A0AAV1DSA0</accession>
<evidence type="ECO:0000313" key="3">
    <source>
        <dbReference type="Proteomes" id="UP001161247"/>
    </source>
</evidence>
<dbReference type="Gene3D" id="1.20.1280.50">
    <property type="match status" value="1"/>
</dbReference>
<dbReference type="PANTHER" id="PTHR31672:SF10">
    <property type="entry name" value="F-BOX DOMAIN-CONTAINING PROTEIN"/>
    <property type="match status" value="1"/>
</dbReference>
<gene>
    <name evidence="2" type="ORF">OLC1_LOCUS17687</name>
</gene>
<feature type="domain" description="F-box" evidence="1">
    <location>
        <begin position="1"/>
        <end position="50"/>
    </location>
</feature>
<dbReference type="InterPro" id="IPR050796">
    <property type="entry name" value="SCF_F-box_component"/>
</dbReference>
<dbReference type="InterPro" id="IPR006527">
    <property type="entry name" value="F-box-assoc_dom_typ1"/>
</dbReference>
<dbReference type="PANTHER" id="PTHR31672">
    <property type="entry name" value="BNACNNG10540D PROTEIN"/>
    <property type="match status" value="1"/>
</dbReference>
<reference evidence="2" key="1">
    <citation type="submission" date="2023-03" db="EMBL/GenBank/DDBJ databases">
        <authorList>
            <person name="Julca I."/>
        </authorList>
    </citation>
    <scope>NUCLEOTIDE SEQUENCE</scope>
</reference>
<dbReference type="Pfam" id="PF00646">
    <property type="entry name" value="F-box"/>
    <property type="match status" value="1"/>
</dbReference>
<dbReference type="Pfam" id="PF07734">
    <property type="entry name" value="FBA_1"/>
    <property type="match status" value="1"/>
</dbReference>
<dbReference type="InterPro" id="IPR036047">
    <property type="entry name" value="F-box-like_dom_sf"/>
</dbReference>
<dbReference type="SUPFAM" id="SSF81383">
    <property type="entry name" value="F-box domain"/>
    <property type="match status" value="1"/>
</dbReference>
<dbReference type="AlphaFoldDB" id="A0AAV1DSA0"/>
<dbReference type="Proteomes" id="UP001161247">
    <property type="component" value="Chromosome 6"/>
</dbReference>
<protein>
    <submittedName>
        <fullName evidence="2">OLC1v1009840C1</fullName>
    </submittedName>
</protein>